<dbReference type="PANTHER" id="PTHR33515:SF1">
    <property type="entry name" value="RIBOSOME-BINDING FACTOR A, CHLOROPLASTIC-RELATED"/>
    <property type="match status" value="1"/>
</dbReference>
<dbReference type="AlphaFoldDB" id="A0A2A5WAV3"/>
<dbReference type="InterPro" id="IPR015946">
    <property type="entry name" value="KH_dom-like_a/b"/>
</dbReference>
<proteinExistence type="inferred from homology"/>
<dbReference type="PANTHER" id="PTHR33515">
    <property type="entry name" value="RIBOSOME-BINDING FACTOR A, CHLOROPLASTIC-RELATED"/>
    <property type="match status" value="1"/>
</dbReference>
<protein>
    <recommendedName>
        <fullName evidence="2">Ribosome-binding factor A</fullName>
    </recommendedName>
</protein>
<comment type="caution">
    <text evidence="3">The sequence shown here is derived from an EMBL/GenBank/DDBJ whole genome shotgun (WGS) entry which is preliminary data.</text>
</comment>
<dbReference type="InterPro" id="IPR000238">
    <property type="entry name" value="RbfA"/>
</dbReference>
<comment type="subcellular location">
    <subcellularLocation>
        <location evidence="2">Cytoplasm</location>
    </subcellularLocation>
</comment>
<dbReference type="Pfam" id="PF02033">
    <property type="entry name" value="RBFA"/>
    <property type="match status" value="1"/>
</dbReference>
<dbReference type="InterPro" id="IPR023799">
    <property type="entry name" value="RbfA_dom_sf"/>
</dbReference>
<dbReference type="HAMAP" id="MF_00003">
    <property type="entry name" value="RbfA"/>
    <property type="match status" value="1"/>
</dbReference>
<comment type="function">
    <text evidence="2">One of several proteins that assist in the late maturation steps of the functional core of the 30S ribosomal subunit. Associates with free 30S ribosomal subunits (but not with 30S subunits that are part of 70S ribosomes or polysomes). Required for efficient processing of 16S rRNA. May interact with the 5'-terminal helix region of 16S rRNA.</text>
</comment>
<comment type="subunit">
    <text evidence="2">Monomer. Binds 30S ribosomal subunits, but not 50S ribosomal subunits or 70S ribosomes.</text>
</comment>
<keyword evidence="2" id="KW-0963">Cytoplasm</keyword>
<dbReference type="Proteomes" id="UP000219329">
    <property type="component" value="Unassembled WGS sequence"/>
</dbReference>
<organism evidence="3 4">
    <name type="scientific">OM182 bacterium MED-G28</name>
    <dbReference type="NCBI Taxonomy" id="1986256"/>
    <lineage>
        <taxon>Bacteria</taxon>
        <taxon>Pseudomonadati</taxon>
        <taxon>Pseudomonadota</taxon>
        <taxon>Gammaproteobacteria</taxon>
        <taxon>OMG group</taxon>
        <taxon>OM182 clade</taxon>
    </lineage>
</organism>
<reference evidence="3 4" key="1">
    <citation type="submission" date="2017-08" db="EMBL/GenBank/DDBJ databases">
        <title>Fine stratification of microbial communities through a metagenomic profile of the photic zone.</title>
        <authorList>
            <person name="Haro-Moreno J.M."/>
            <person name="Lopez-Perez M."/>
            <person name="De La Torre J."/>
            <person name="Picazo A."/>
            <person name="Camacho A."/>
            <person name="Rodriguez-Valera F."/>
        </authorList>
    </citation>
    <scope>NUCLEOTIDE SEQUENCE [LARGE SCALE GENOMIC DNA]</scope>
    <source>
        <strain evidence="3">MED-G28</strain>
    </source>
</reference>
<accession>A0A2A5WAV3</accession>
<sequence>MSEVSSRAQRVADQIQRELANLIQLEVNDPRVGMVSITGVDVSRDLAHARVHITVMNTLSEDSDVNEATLSSPGELDKLEIEENLKALTKASGYLRTLLSKRLSTRSVPKLEFHYDSSIERGQQLSDLIDGALAADRKLHGE</sequence>
<name>A0A2A5WAV3_9GAMM</name>
<keyword evidence="1 2" id="KW-0690">Ribosome biogenesis</keyword>
<evidence type="ECO:0000256" key="2">
    <source>
        <dbReference type="HAMAP-Rule" id="MF_00003"/>
    </source>
</evidence>
<gene>
    <name evidence="2" type="primary">rbfA</name>
    <name evidence="3" type="ORF">CNF02_07720</name>
</gene>
<dbReference type="GO" id="GO:0030490">
    <property type="term" value="P:maturation of SSU-rRNA"/>
    <property type="evidence" value="ECO:0007669"/>
    <property type="project" value="UniProtKB-UniRule"/>
</dbReference>
<dbReference type="SUPFAM" id="SSF89919">
    <property type="entry name" value="Ribosome-binding factor A, RbfA"/>
    <property type="match status" value="1"/>
</dbReference>
<comment type="similarity">
    <text evidence="2">Belongs to the RbfA family.</text>
</comment>
<dbReference type="EMBL" id="NTJZ01000007">
    <property type="protein sequence ID" value="PDH33609.1"/>
    <property type="molecule type" value="Genomic_DNA"/>
</dbReference>
<evidence type="ECO:0000313" key="4">
    <source>
        <dbReference type="Proteomes" id="UP000219329"/>
    </source>
</evidence>
<dbReference type="GO" id="GO:0043024">
    <property type="term" value="F:ribosomal small subunit binding"/>
    <property type="evidence" value="ECO:0007669"/>
    <property type="project" value="TreeGrafter"/>
</dbReference>
<evidence type="ECO:0000313" key="3">
    <source>
        <dbReference type="EMBL" id="PDH33609.1"/>
    </source>
</evidence>
<dbReference type="Gene3D" id="3.30.300.20">
    <property type="match status" value="1"/>
</dbReference>
<dbReference type="GO" id="GO:0005829">
    <property type="term" value="C:cytosol"/>
    <property type="evidence" value="ECO:0007669"/>
    <property type="project" value="TreeGrafter"/>
</dbReference>
<evidence type="ECO:0000256" key="1">
    <source>
        <dbReference type="ARBA" id="ARBA00022517"/>
    </source>
</evidence>
<dbReference type="NCBIfam" id="TIGR00082">
    <property type="entry name" value="rbfA"/>
    <property type="match status" value="1"/>
</dbReference>